<dbReference type="Pfam" id="PF00067">
    <property type="entry name" value="p450"/>
    <property type="match status" value="1"/>
</dbReference>
<dbReference type="InterPro" id="IPR050196">
    <property type="entry name" value="Cytochrome_P450_Monoox"/>
</dbReference>
<protein>
    <recommendedName>
        <fullName evidence="12">Cytochrome P450</fullName>
    </recommendedName>
</protein>
<sequence length="506" mass="58206">MGTSLLFGLISTSSLFIYSSIFVLSWAFYKLFLYPYLSPLNKIPTIRNASFLYGNMKEIFAGEAIDVYIRWMADLNSSIIRYYHLFGKERLFVADADAMKQIMVTNGKNYVKPTFLFGLFIRVAGYGLISLNGKEHLTQRKLCTGAFKIAVIKNMLPSFQRHAEKLIDTWRKQIEKGNNVLKVHHDLHNVTLDIICECGFGYTTEALCNPEQPETKSLTAIMSSFKPSFLRFIVPSIALNLPTEENKSFKENMRRSDGLIHDIITNKKQEIKKQEGNMEERCTNLLTMLLFARDVDTHDGLTDKQIRDHVMTFMLAGHETTSSGMCWFLLTVAQNPEIQTKLRKEVTSLLPSKGQPITFEDVEKMTYLNCVVKETLRLYPSAPMTFREAVNDDNINGHFIPKGTVINIQVGALHRNPKYWEEPEKFIPERFLDDNSIYPYSYLPFIAGSRMCIGYKFALLEMKVLLANLIREFKFELLPDVTYTKKQMITMKPNPLLELRASIVDY</sequence>
<evidence type="ECO:0000313" key="10">
    <source>
        <dbReference type="EMBL" id="KAK6172892.1"/>
    </source>
</evidence>
<evidence type="ECO:0000256" key="2">
    <source>
        <dbReference type="ARBA" id="ARBA00010617"/>
    </source>
</evidence>
<dbReference type="Gene3D" id="1.10.630.10">
    <property type="entry name" value="Cytochrome P450"/>
    <property type="match status" value="1"/>
</dbReference>
<proteinExistence type="inferred from homology"/>
<accession>A0AAN8J8N2</accession>
<dbReference type="PANTHER" id="PTHR24291">
    <property type="entry name" value="CYTOCHROME P450 FAMILY 4"/>
    <property type="match status" value="1"/>
</dbReference>
<dbReference type="Proteomes" id="UP001347796">
    <property type="component" value="Unassembled WGS sequence"/>
</dbReference>
<name>A0AAN8J8N2_PATCE</name>
<dbReference type="GO" id="GO:0016705">
    <property type="term" value="F:oxidoreductase activity, acting on paired donors, with incorporation or reduction of molecular oxygen"/>
    <property type="evidence" value="ECO:0007669"/>
    <property type="project" value="InterPro"/>
</dbReference>
<evidence type="ECO:0008006" key="12">
    <source>
        <dbReference type="Google" id="ProtNLM"/>
    </source>
</evidence>
<reference evidence="10 11" key="1">
    <citation type="submission" date="2024-01" db="EMBL/GenBank/DDBJ databases">
        <title>The genome of the rayed Mediterranean limpet Patella caerulea (Linnaeus, 1758).</title>
        <authorList>
            <person name="Anh-Thu Weber A."/>
            <person name="Halstead-Nussloch G."/>
        </authorList>
    </citation>
    <scope>NUCLEOTIDE SEQUENCE [LARGE SCALE GENOMIC DNA]</scope>
    <source>
        <strain evidence="10">AATW-2023a</strain>
        <tissue evidence="10">Whole specimen</tissue>
    </source>
</reference>
<organism evidence="10 11">
    <name type="scientific">Patella caerulea</name>
    <name type="common">Rayed Mediterranean limpet</name>
    <dbReference type="NCBI Taxonomy" id="87958"/>
    <lineage>
        <taxon>Eukaryota</taxon>
        <taxon>Metazoa</taxon>
        <taxon>Spiralia</taxon>
        <taxon>Lophotrochozoa</taxon>
        <taxon>Mollusca</taxon>
        <taxon>Gastropoda</taxon>
        <taxon>Patellogastropoda</taxon>
        <taxon>Patelloidea</taxon>
        <taxon>Patellidae</taxon>
        <taxon>Patella</taxon>
    </lineage>
</organism>
<dbReference type="GO" id="GO:0020037">
    <property type="term" value="F:heme binding"/>
    <property type="evidence" value="ECO:0007669"/>
    <property type="project" value="InterPro"/>
</dbReference>
<comment type="caution">
    <text evidence="10">The sequence shown here is derived from an EMBL/GenBank/DDBJ whole genome shotgun (WGS) entry which is preliminary data.</text>
</comment>
<dbReference type="PRINTS" id="PR00385">
    <property type="entry name" value="P450"/>
</dbReference>
<dbReference type="GO" id="GO:0005506">
    <property type="term" value="F:iron ion binding"/>
    <property type="evidence" value="ECO:0007669"/>
    <property type="project" value="InterPro"/>
</dbReference>
<dbReference type="FunFam" id="1.10.630.10:FF:000182">
    <property type="entry name" value="Cytochrome P450 3A4"/>
    <property type="match status" value="1"/>
</dbReference>
<comment type="similarity">
    <text evidence="2">Belongs to the cytochrome P450 family.</text>
</comment>
<evidence type="ECO:0000256" key="3">
    <source>
        <dbReference type="ARBA" id="ARBA00022617"/>
    </source>
</evidence>
<feature type="transmembrane region" description="Helical" evidence="9">
    <location>
        <begin position="6"/>
        <end position="29"/>
    </location>
</feature>
<evidence type="ECO:0000256" key="8">
    <source>
        <dbReference type="PIRSR" id="PIRSR602403-1"/>
    </source>
</evidence>
<dbReference type="InterPro" id="IPR001128">
    <property type="entry name" value="Cyt_P450"/>
</dbReference>
<feature type="binding site" description="axial binding residue" evidence="8">
    <location>
        <position position="452"/>
    </location>
    <ligand>
        <name>heme</name>
        <dbReference type="ChEBI" id="CHEBI:30413"/>
    </ligand>
    <ligandPart>
        <name>Fe</name>
        <dbReference type="ChEBI" id="CHEBI:18248"/>
    </ligandPart>
</feature>
<evidence type="ECO:0000256" key="5">
    <source>
        <dbReference type="ARBA" id="ARBA00023002"/>
    </source>
</evidence>
<keyword evidence="9" id="KW-0812">Transmembrane</keyword>
<keyword evidence="3 8" id="KW-0349">Heme</keyword>
<evidence type="ECO:0000256" key="6">
    <source>
        <dbReference type="ARBA" id="ARBA00023004"/>
    </source>
</evidence>
<keyword evidence="5" id="KW-0560">Oxidoreductase</keyword>
<evidence type="ECO:0000256" key="7">
    <source>
        <dbReference type="ARBA" id="ARBA00023033"/>
    </source>
</evidence>
<evidence type="ECO:0000256" key="1">
    <source>
        <dbReference type="ARBA" id="ARBA00001971"/>
    </source>
</evidence>
<comment type="cofactor">
    <cofactor evidence="1 8">
        <name>heme</name>
        <dbReference type="ChEBI" id="CHEBI:30413"/>
    </cofactor>
</comment>
<dbReference type="PRINTS" id="PR00465">
    <property type="entry name" value="EP450IV"/>
</dbReference>
<keyword evidence="4 8" id="KW-0479">Metal-binding</keyword>
<keyword evidence="9" id="KW-1133">Transmembrane helix</keyword>
<dbReference type="InterPro" id="IPR036396">
    <property type="entry name" value="Cyt_P450_sf"/>
</dbReference>
<gene>
    <name evidence="10" type="ORF">SNE40_016462</name>
</gene>
<dbReference type="GO" id="GO:0004497">
    <property type="term" value="F:monooxygenase activity"/>
    <property type="evidence" value="ECO:0007669"/>
    <property type="project" value="UniProtKB-KW"/>
</dbReference>
<dbReference type="SUPFAM" id="SSF48264">
    <property type="entry name" value="Cytochrome P450"/>
    <property type="match status" value="1"/>
</dbReference>
<keyword evidence="7" id="KW-0503">Monooxygenase</keyword>
<dbReference type="PANTHER" id="PTHR24291:SF175">
    <property type="entry name" value="CYTOCHROME P450"/>
    <property type="match status" value="1"/>
</dbReference>
<dbReference type="InterPro" id="IPR002403">
    <property type="entry name" value="Cyt_P450_E_grp-IV"/>
</dbReference>
<evidence type="ECO:0000256" key="9">
    <source>
        <dbReference type="SAM" id="Phobius"/>
    </source>
</evidence>
<dbReference type="EMBL" id="JAZGQO010000011">
    <property type="protein sequence ID" value="KAK6172892.1"/>
    <property type="molecule type" value="Genomic_DNA"/>
</dbReference>
<keyword evidence="6 8" id="KW-0408">Iron</keyword>
<dbReference type="AlphaFoldDB" id="A0AAN8J8N2"/>
<keyword evidence="11" id="KW-1185">Reference proteome</keyword>
<evidence type="ECO:0000313" key="11">
    <source>
        <dbReference type="Proteomes" id="UP001347796"/>
    </source>
</evidence>
<keyword evidence="9" id="KW-0472">Membrane</keyword>
<evidence type="ECO:0000256" key="4">
    <source>
        <dbReference type="ARBA" id="ARBA00022723"/>
    </source>
</evidence>